<organism evidence="1 2">
    <name type="scientific">Psilocybe cubensis</name>
    <name type="common">Psychedelic mushroom</name>
    <name type="synonym">Stropharia cubensis</name>
    <dbReference type="NCBI Taxonomy" id="181762"/>
    <lineage>
        <taxon>Eukaryota</taxon>
        <taxon>Fungi</taxon>
        <taxon>Dikarya</taxon>
        <taxon>Basidiomycota</taxon>
        <taxon>Agaricomycotina</taxon>
        <taxon>Agaricomycetes</taxon>
        <taxon>Agaricomycetidae</taxon>
        <taxon>Agaricales</taxon>
        <taxon>Agaricineae</taxon>
        <taxon>Strophariaceae</taxon>
        <taxon>Psilocybe</taxon>
    </lineage>
</organism>
<gene>
    <name evidence="1" type="ORF">JR316_0006372</name>
</gene>
<proteinExistence type="predicted"/>
<accession>A0ACB8H2I1</accession>
<keyword evidence="2" id="KW-1185">Reference proteome</keyword>
<comment type="caution">
    <text evidence="1">The sequence shown here is derived from an EMBL/GenBank/DDBJ whole genome shotgun (WGS) entry which is preliminary data.</text>
</comment>
<protein>
    <submittedName>
        <fullName evidence="1">Membrane-bound O-acyltransferase GUP1</fullName>
    </submittedName>
</protein>
<dbReference type="Proteomes" id="UP000664032">
    <property type="component" value="Unassembled WGS sequence"/>
</dbReference>
<name>A0ACB8H2I1_PSICU</name>
<sequence>MTVLLLPLHSPSMPSESPHNQHESSIPEAKGVARLTVNIPSTYRGKNAGGETEPLWLTKEFKFYYLVALFAIPAMIWVPVSVSQPSHPNYPHYAPKLSAGWLYGRLVDNSDAQYRSFRDNIPILCKAAFGYLIIKNLAKQVLKTSINLIPLNSFLSLAMIIALHGSSSLKIILIMSINYLIAKKCRGSQLSPFLTWSFNGTVLFMNEIYRGYSFQSLSSSLSGLDSFSGIYPRWYVMFNLTMLRLVSFNMDYYWSFRQSRTDFKGPPEKQRVVVSHSDYDYSLLNYIAYVLYPPLYIAGPIMTFNDFVSQHKSPTHISSRFKLNYLFRFVCCYLTMEFILHFMYVVAIKDRKAWGGDSPAELAMISFWNLIIVWLKLLIPWRFFRLWALLDGVDPPENMVRCMANNYSVFKFWRSWHRSYNLWLIRYIYVPLGGSKHVFINTLLIFSFVALWHDLSFRLLAWGWLVSLFVVPEMIASYLLPAKTYGKYPWYRHVCAIGAVFNIFLMVAANLVGFVVGTDGVQFFFSQLLGTMEGIRFMVICLFVLFVGAQFMFEYREEELRQGIVRNC</sequence>
<reference evidence="1" key="1">
    <citation type="submission" date="2021-10" db="EMBL/GenBank/DDBJ databases">
        <title>Psilocybe cubensis genome.</title>
        <authorList>
            <person name="Mckernan K.J."/>
            <person name="Crawford S."/>
            <person name="Trippe A."/>
            <person name="Kane L.T."/>
            <person name="Mclaughlin S."/>
        </authorList>
    </citation>
    <scope>NUCLEOTIDE SEQUENCE</scope>
    <source>
        <strain evidence="1">MGC-MH-2018</strain>
    </source>
</reference>
<dbReference type="EMBL" id="JAFIQS020000005">
    <property type="protein sequence ID" value="KAH9481842.1"/>
    <property type="molecule type" value="Genomic_DNA"/>
</dbReference>
<evidence type="ECO:0000313" key="1">
    <source>
        <dbReference type="EMBL" id="KAH9481842.1"/>
    </source>
</evidence>
<evidence type="ECO:0000313" key="2">
    <source>
        <dbReference type="Proteomes" id="UP000664032"/>
    </source>
</evidence>